<name>A0ABS2PFK5_9BACL</name>
<dbReference type="PROSITE" id="PS01045">
    <property type="entry name" value="SQUALEN_PHYTOEN_SYN_2"/>
    <property type="match status" value="1"/>
</dbReference>
<dbReference type="RefSeq" id="WP_204698308.1">
    <property type="nucleotide sequence ID" value="NZ_JAFBEC010000007.1"/>
</dbReference>
<dbReference type="SUPFAM" id="SSF48576">
    <property type="entry name" value="Terpenoid synthases"/>
    <property type="match status" value="1"/>
</dbReference>
<protein>
    <submittedName>
        <fullName evidence="4">Phytoene synthase</fullName>
        <ecNumber evidence="4">2.5.1.32</ecNumber>
    </submittedName>
</protein>
<comment type="caution">
    <text evidence="4">The sequence shown here is derived from an EMBL/GenBank/DDBJ whole genome shotgun (WGS) entry which is preliminary data.</text>
</comment>
<dbReference type="InterPro" id="IPR033904">
    <property type="entry name" value="Trans_IPPS_HH"/>
</dbReference>
<comment type="pathway">
    <text evidence="1">Carotenoid biosynthesis.</text>
</comment>
<evidence type="ECO:0000313" key="5">
    <source>
        <dbReference type="Proteomes" id="UP000741863"/>
    </source>
</evidence>
<dbReference type="Gene3D" id="1.10.600.10">
    <property type="entry name" value="Farnesyl Diphosphate Synthase"/>
    <property type="match status" value="1"/>
</dbReference>
<dbReference type="CDD" id="cd00683">
    <property type="entry name" value="Trans_IPPS_HH"/>
    <property type="match status" value="1"/>
</dbReference>
<dbReference type="SFLD" id="SFLDG01212">
    <property type="entry name" value="Phytoene_synthase_like"/>
    <property type="match status" value="1"/>
</dbReference>
<evidence type="ECO:0000256" key="1">
    <source>
        <dbReference type="ARBA" id="ARBA00004829"/>
    </source>
</evidence>
<dbReference type="InterPro" id="IPR002060">
    <property type="entry name" value="Squ/phyt_synthse"/>
</dbReference>
<accession>A0ABS2PFK5</accession>
<organism evidence="4 5">
    <name type="scientific">Geomicrobium sediminis</name>
    <dbReference type="NCBI Taxonomy" id="1347788"/>
    <lineage>
        <taxon>Bacteria</taxon>
        <taxon>Bacillati</taxon>
        <taxon>Bacillota</taxon>
        <taxon>Bacilli</taxon>
        <taxon>Bacillales</taxon>
        <taxon>Geomicrobium</taxon>
    </lineage>
</organism>
<dbReference type="EC" id="2.5.1.32" evidence="4"/>
<evidence type="ECO:0000256" key="3">
    <source>
        <dbReference type="ARBA" id="ARBA00022746"/>
    </source>
</evidence>
<dbReference type="InterPro" id="IPR019845">
    <property type="entry name" value="Squalene/phytoene_synthase_CS"/>
</dbReference>
<dbReference type="GO" id="GO:0016740">
    <property type="term" value="F:transferase activity"/>
    <property type="evidence" value="ECO:0007669"/>
    <property type="project" value="UniProtKB-KW"/>
</dbReference>
<evidence type="ECO:0000313" key="4">
    <source>
        <dbReference type="EMBL" id="MBM7633613.1"/>
    </source>
</evidence>
<dbReference type="InterPro" id="IPR044843">
    <property type="entry name" value="Trans_IPPS_bact-type"/>
</dbReference>
<evidence type="ECO:0000256" key="2">
    <source>
        <dbReference type="ARBA" id="ARBA00022679"/>
    </source>
</evidence>
<dbReference type="PANTHER" id="PTHR31480">
    <property type="entry name" value="BIFUNCTIONAL LYCOPENE CYCLASE/PHYTOENE SYNTHASE"/>
    <property type="match status" value="1"/>
</dbReference>
<dbReference type="Pfam" id="PF00494">
    <property type="entry name" value="SQS_PSY"/>
    <property type="match status" value="1"/>
</dbReference>
<proteinExistence type="predicted"/>
<keyword evidence="3" id="KW-0125">Carotenoid biosynthesis</keyword>
<sequence>MLSKREAYQRCKTQIDKHSKTFSKAFQSLPTANRQAVWAVYAFCRYADDIVDEGANPKEQLLEFEREFQLFLENNQRHVEHKEETSYIWIALEDVFQTFTMRHEPFLDMIQGQQFDLEEQRFATLAHTETYGYYVAGSVGLMLQPILAPKRSYEEMKDGAVALGVAMQITNILRDIGEDYEIDRLYVPQSLLNMHPKAMEAITTKTVNDDFVMVWEQMASRADELYEEALRTIHYYPIYSRFSVKAAAHLYWKILDKVRSNGYNVFHERSYVDQTEKKLILEQIQIEGTENAIS</sequence>
<keyword evidence="5" id="KW-1185">Reference proteome</keyword>
<dbReference type="EMBL" id="JAFBEC010000007">
    <property type="protein sequence ID" value="MBM7633613.1"/>
    <property type="molecule type" value="Genomic_DNA"/>
</dbReference>
<gene>
    <name evidence="4" type="ORF">JOD17_002707</name>
</gene>
<keyword evidence="2 4" id="KW-0808">Transferase</keyword>
<dbReference type="InterPro" id="IPR008949">
    <property type="entry name" value="Isoprenoid_synthase_dom_sf"/>
</dbReference>
<dbReference type="SFLD" id="SFLDS00005">
    <property type="entry name" value="Isoprenoid_Synthase_Type_I"/>
    <property type="match status" value="1"/>
</dbReference>
<dbReference type="Proteomes" id="UP000741863">
    <property type="component" value="Unassembled WGS sequence"/>
</dbReference>
<dbReference type="SFLD" id="SFLDG01018">
    <property type="entry name" value="Squalene/Phytoene_Synthase_Lik"/>
    <property type="match status" value="1"/>
</dbReference>
<reference evidence="4 5" key="1">
    <citation type="submission" date="2021-01" db="EMBL/GenBank/DDBJ databases">
        <title>Genomic Encyclopedia of Type Strains, Phase IV (KMG-IV): sequencing the most valuable type-strain genomes for metagenomic binning, comparative biology and taxonomic classification.</title>
        <authorList>
            <person name="Goeker M."/>
        </authorList>
    </citation>
    <scope>NUCLEOTIDE SEQUENCE [LARGE SCALE GENOMIC DNA]</scope>
    <source>
        <strain evidence="4 5">DSM 25540</strain>
    </source>
</reference>